<dbReference type="GO" id="GO:0006623">
    <property type="term" value="P:protein targeting to vacuole"/>
    <property type="evidence" value="ECO:0007669"/>
    <property type="project" value="InterPro"/>
</dbReference>
<dbReference type="AlphaFoldDB" id="A0A8R1HLY8"/>
<organism evidence="2 3">
    <name type="scientific">Caenorhabditis japonica</name>
    <dbReference type="NCBI Taxonomy" id="281687"/>
    <lineage>
        <taxon>Eukaryota</taxon>
        <taxon>Metazoa</taxon>
        <taxon>Ecdysozoa</taxon>
        <taxon>Nematoda</taxon>
        <taxon>Chromadorea</taxon>
        <taxon>Rhabditida</taxon>
        <taxon>Rhabditina</taxon>
        <taxon>Rhabditomorpha</taxon>
        <taxon>Rhabditoidea</taxon>
        <taxon>Rhabditidae</taxon>
        <taxon>Peloderinae</taxon>
        <taxon>Caenorhabditis</taxon>
    </lineage>
</organism>
<dbReference type="GO" id="GO:0030897">
    <property type="term" value="C:HOPS complex"/>
    <property type="evidence" value="ECO:0007669"/>
    <property type="project" value="TreeGrafter"/>
</dbReference>
<dbReference type="GO" id="GO:0005770">
    <property type="term" value="C:late endosome"/>
    <property type="evidence" value="ECO:0007669"/>
    <property type="project" value="TreeGrafter"/>
</dbReference>
<evidence type="ECO:0000313" key="3">
    <source>
        <dbReference type="Proteomes" id="UP000005237"/>
    </source>
</evidence>
<dbReference type="Pfam" id="PF23410">
    <property type="entry name" value="Beta-prop_VPS8"/>
    <property type="match status" value="1"/>
</dbReference>
<dbReference type="GO" id="GO:0034058">
    <property type="term" value="P:endosomal vesicle fusion"/>
    <property type="evidence" value="ECO:0007669"/>
    <property type="project" value="TreeGrafter"/>
</dbReference>
<proteinExistence type="predicted"/>
<reference evidence="2" key="2">
    <citation type="submission" date="2022-06" db="UniProtKB">
        <authorList>
            <consortium name="EnsemblMetazoa"/>
        </authorList>
    </citation>
    <scope>IDENTIFICATION</scope>
    <source>
        <strain evidence="2">DF5081</strain>
    </source>
</reference>
<protein>
    <submittedName>
        <fullName evidence="2">Vps8 domain-containing protein</fullName>
    </submittedName>
</protein>
<dbReference type="InterPro" id="IPR045111">
    <property type="entry name" value="Vps41/Vps8"/>
</dbReference>
<dbReference type="Proteomes" id="UP000005237">
    <property type="component" value="Unassembled WGS sequence"/>
</dbReference>
<name>A0A8R1HLY8_CAEJA</name>
<accession>A0A8R1HLY8</accession>
<evidence type="ECO:0000259" key="1">
    <source>
        <dbReference type="Pfam" id="PF12816"/>
    </source>
</evidence>
<dbReference type="InterPro" id="IPR025941">
    <property type="entry name" value="Vps8_central_dom"/>
</dbReference>
<feature type="domain" description="Vacuolar protein sorting-associated protein 8 central" evidence="1">
    <location>
        <begin position="378"/>
        <end position="556"/>
    </location>
</feature>
<dbReference type="EnsemblMetazoa" id="CJA01560.1">
    <property type="protein sequence ID" value="CJA01560.1"/>
    <property type="gene ID" value="WBGene00120764"/>
</dbReference>
<dbReference type="Pfam" id="PF12816">
    <property type="entry name" value="TPR_Vps8"/>
    <property type="match status" value="1"/>
</dbReference>
<keyword evidence="3" id="KW-1185">Reference proteome</keyword>
<reference evidence="3" key="1">
    <citation type="submission" date="2010-08" db="EMBL/GenBank/DDBJ databases">
        <authorList>
            <consortium name="Caenorhabditis japonica Sequencing Consortium"/>
            <person name="Wilson R.K."/>
        </authorList>
    </citation>
    <scope>NUCLEOTIDE SEQUENCE [LARGE SCALE GENOMIC DNA]</scope>
    <source>
        <strain evidence="3">DF5081</strain>
    </source>
</reference>
<dbReference type="PANTHER" id="PTHR12616:SF8">
    <property type="entry name" value="VACUOLAR PROTEIN SORTING-ASSOCIATED PROTEIN 8 HOMOLOG"/>
    <property type="match status" value="1"/>
</dbReference>
<sequence>MIEEGGQPGQGIVQVIYTKDNHTILTLDNGGSLYECTISRRWLQKRKDRLRCHVSGCNGEIISMKMLPGDVIALLSVHRLILYVLKPRGQMLGVFPIKYEYLFPPACSYWLGTPKAEAVANSPLNSLYSMMLRDFRVCVSRGHKLSILRIHANNFYTKNKRATVVGQFDLPTPLVNIHWMSTHMIVGIDSTGSVWQIDPEKGTSRRQDVEDLQLVFATPILKGSATGGKVSEAVKTLAEHACYQSITSATSTSERLIVLAHDGLKYLEKVHEWEQLERYKERKDDISASLYLLDVCREKVRASEMFKRESLSLLAERAQNLLTETVAGFVGGNLSDLVAHYKKYIRVLLRVCIAGGLLDFLYTTCWDRLSMDALSKTVFLDNLDEYILDGALLNPPPPLVNEYLQHLAAEGHFSQFQAAVVRFPIHTLDLHTVVSICKQNAIYDGIIYVNNKALNDYITPLEDMLSEMTSFAHREIFSDSEQILGNKVLVYLNCCLAGMAYPFGLLDEENRKRVPLETFRCISSLRGKDGGESNEQYPYLKLLLQYDPQQFLNVVSTCADAELFQLDNRLQRFTDTIGQICINMKCELSLIHFLYLVIQLSERALIAPPTEYVQDAVITLLRISPWQQAGTEDAILSALYHVTPEDKRRITRAAQSPLRPAILSFLYLSDRKFEELINSYLESENKEVYAAIGGILKEGELTDDESSAFRSYLMSIMETLYRIDGWLCANLINDHFEENVKTMARSQEEERKLVFPVLAGIAQLRKSSDRPSFCNEDELDEILFGIIFEGICKEWPSWMPTSDDPEFVDIQLSSLFPFWLPIAARTDFCLNVAVGNEHCIRTVIRLLEARNHLERAFNLLFEQLEKHEGFQKKLTEWLDETMKFCSRHSSKNETSEWMMRVFRLISERATQLREDSEKQKQIDESLRAMCKQILATGTKYAKQLVDQLLESPSFIESNFLENGDLILDVIAACEYEVELYQEMVYLIREENLEMAEKLQFEVSRRAPLMHNPSCITCGGTMHKSGYVFRCGHFQHIECSTNVDRTCTCNGVADSHVVPREKPDAQTKRNIFEHWDTKLNCRVFPKDS</sequence>
<dbReference type="PANTHER" id="PTHR12616">
    <property type="entry name" value="VACUOLAR PROTEIN SORTING VPS41"/>
    <property type="match status" value="1"/>
</dbReference>
<evidence type="ECO:0000313" key="2">
    <source>
        <dbReference type="EnsemblMetazoa" id="CJA01560.1"/>
    </source>
</evidence>